<feature type="compositionally biased region" description="Pro residues" evidence="1">
    <location>
        <begin position="48"/>
        <end position="57"/>
    </location>
</feature>
<dbReference type="EMBL" id="JAAQPH010000034">
    <property type="protein sequence ID" value="NIA72150.1"/>
    <property type="molecule type" value="Genomic_DNA"/>
</dbReference>
<feature type="non-terminal residue" evidence="2">
    <location>
        <position position="1"/>
    </location>
</feature>
<name>A0A967KGG9_9PROT</name>
<evidence type="ECO:0000313" key="3">
    <source>
        <dbReference type="Proteomes" id="UP000761264"/>
    </source>
</evidence>
<dbReference type="AlphaFoldDB" id="A0A967KGG9"/>
<comment type="caution">
    <text evidence="2">The sequence shown here is derived from an EMBL/GenBank/DDBJ whole genome shotgun (WGS) entry which is preliminary data.</text>
</comment>
<accession>A0A967KGG9</accession>
<sequence>GRGGAAVAAAAGAADAAVLAARAALRLDGSLAGDGAPAQPLYLRAPDVTPPKPRSPL</sequence>
<dbReference type="Proteomes" id="UP000761264">
    <property type="component" value="Unassembled WGS sequence"/>
</dbReference>
<gene>
    <name evidence="2" type="ORF">HBA54_26525</name>
</gene>
<organism evidence="2 3">
    <name type="scientific">Pelagibius litoralis</name>
    <dbReference type="NCBI Taxonomy" id="374515"/>
    <lineage>
        <taxon>Bacteria</taxon>
        <taxon>Pseudomonadati</taxon>
        <taxon>Pseudomonadota</taxon>
        <taxon>Alphaproteobacteria</taxon>
        <taxon>Rhodospirillales</taxon>
        <taxon>Rhodovibrionaceae</taxon>
        <taxon>Pelagibius</taxon>
    </lineage>
</organism>
<evidence type="ECO:0000256" key="1">
    <source>
        <dbReference type="SAM" id="MobiDB-lite"/>
    </source>
</evidence>
<reference evidence="2" key="1">
    <citation type="submission" date="2020-03" db="EMBL/GenBank/DDBJ databases">
        <title>Genome of Pelagibius litoralis DSM 21314T.</title>
        <authorList>
            <person name="Wang G."/>
        </authorList>
    </citation>
    <scope>NUCLEOTIDE SEQUENCE</scope>
    <source>
        <strain evidence="2">DSM 21314</strain>
    </source>
</reference>
<keyword evidence="3" id="KW-1185">Reference proteome</keyword>
<protein>
    <submittedName>
        <fullName evidence="2">tRNA (Adenosine(37)-N6)-threonylcarbamoyltransferase complex dimerization subunit type 1 TsaB</fullName>
    </submittedName>
</protein>
<proteinExistence type="predicted"/>
<feature type="region of interest" description="Disordered" evidence="1">
    <location>
        <begin position="35"/>
        <end position="57"/>
    </location>
</feature>
<evidence type="ECO:0000313" key="2">
    <source>
        <dbReference type="EMBL" id="NIA72150.1"/>
    </source>
</evidence>